<accession>A0A0F7G0P5</accession>
<sequence length="274" mass="29566">MSGLPWADLARNAALSAVVLLVLMAATFAVAMAKGGLHRVVDSAWGLGFAALAVAGWIASTGRGDDAHRLLVAVLTAVWGLRLAAHIAWRGRGHGEDPRYARMLDKAPGNRHVYALRKVYLLQGVLILLVSAPVQIALYAGAPPLPLTVAAIALWALGMFFEAVGDRQLARFRADPANRGRLMDRGLWSWTRHPNYFGDFAVWWGLYLLACSGWTAALVALPAPLVMSALLIFGSGKALLERRMADRPGWAAYAARTSGFFPRPPRRPRAPADG</sequence>
<evidence type="ECO:0000313" key="2">
    <source>
        <dbReference type="EMBL" id="AKG46240.1"/>
    </source>
</evidence>
<dbReference type="Proteomes" id="UP000034034">
    <property type="component" value="Chromosome"/>
</dbReference>
<dbReference type="PATRIC" id="fig|408015.6.peg.4916"/>
<keyword evidence="1" id="KW-0812">Transmembrane</keyword>
<keyword evidence="3" id="KW-1185">Reference proteome</keyword>
<dbReference type="PANTHER" id="PTHR32251">
    <property type="entry name" value="3-OXO-5-ALPHA-STEROID 4-DEHYDROGENASE"/>
    <property type="match status" value="1"/>
</dbReference>
<dbReference type="PANTHER" id="PTHR32251:SF17">
    <property type="entry name" value="STEROID 5-ALPHA REDUCTASE C-TERMINAL DOMAIN-CONTAINING PROTEIN"/>
    <property type="match status" value="1"/>
</dbReference>
<keyword evidence="1" id="KW-0472">Membrane</keyword>
<keyword evidence="1" id="KW-1133">Transmembrane helix</keyword>
<feature type="transmembrane region" description="Helical" evidence="1">
    <location>
        <begin position="40"/>
        <end position="58"/>
    </location>
</feature>
<reference evidence="2" key="1">
    <citation type="submission" date="2019-08" db="EMBL/GenBank/DDBJ databases">
        <title>Complete genome sequence of a mangrove-derived Streptomyces xiamenensis.</title>
        <authorList>
            <person name="Xu J."/>
        </authorList>
    </citation>
    <scope>NUCLEOTIDE SEQUENCE</scope>
    <source>
        <strain evidence="2">318</strain>
    </source>
</reference>
<dbReference type="Gene3D" id="1.20.120.1630">
    <property type="match status" value="1"/>
</dbReference>
<feature type="transmembrane region" description="Helical" evidence="1">
    <location>
        <begin position="119"/>
        <end position="139"/>
    </location>
</feature>
<gene>
    <name evidence="2" type="ORF">SXIM_48560</name>
</gene>
<dbReference type="AlphaFoldDB" id="A0A0F7G0P5"/>
<organism evidence="2 3">
    <name type="scientific">Streptomyces xiamenensis</name>
    <dbReference type="NCBI Taxonomy" id="408015"/>
    <lineage>
        <taxon>Bacteria</taxon>
        <taxon>Bacillati</taxon>
        <taxon>Actinomycetota</taxon>
        <taxon>Actinomycetes</taxon>
        <taxon>Kitasatosporales</taxon>
        <taxon>Streptomycetaceae</taxon>
        <taxon>Streptomyces</taxon>
    </lineage>
</organism>
<evidence type="ECO:0000313" key="3">
    <source>
        <dbReference type="Proteomes" id="UP000034034"/>
    </source>
</evidence>
<dbReference type="GO" id="GO:0016020">
    <property type="term" value="C:membrane"/>
    <property type="evidence" value="ECO:0007669"/>
    <property type="project" value="TreeGrafter"/>
</dbReference>
<dbReference type="InterPro" id="IPR010721">
    <property type="entry name" value="UstE-like"/>
</dbReference>
<dbReference type="RefSeq" id="WP_030731031.1">
    <property type="nucleotide sequence ID" value="NZ_CBDRAA010000022.1"/>
</dbReference>
<protein>
    <submittedName>
        <fullName evidence="2">Membrane protein</fullName>
    </submittedName>
</protein>
<dbReference type="Pfam" id="PF06966">
    <property type="entry name" value="DUF1295"/>
    <property type="match status" value="1"/>
</dbReference>
<dbReference type="PROSITE" id="PS50244">
    <property type="entry name" value="S5A_REDUCTASE"/>
    <property type="match status" value="1"/>
</dbReference>
<feature type="transmembrane region" description="Helical" evidence="1">
    <location>
        <begin position="145"/>
        <end position="164"/>
    </location>
</feature>
<feature type="transmembrane region" description="Helical" evidence="1">
    <location>
        <begin position="196"/>
        <end position="215"/>
    </location>
</feature>
<feature type="transmembrane region" description="Helical" evidence="1">
    <location>
        <begin position="12"/>
        <end position="33"/>
    </location>
</feature>
<name>A0A0F7G0P5_9ACTN</name>
<dbReference type="KEGG" id="sxi:SXIM_48560"/>
<dbReference type="EMBL" id="CP009922">
    <property type="protein sequence ID" value="AKG46240.1"/>
    <property type="molecule type" value="Genomic_DNA"/>
</dbReference>
<dbReference type="HOGENOM" id="CLU_043418_3_1_11"/>
<feature type="transmembrane region" description="Helical" evidence="1">
    <location>
        <begin position="70"/>
        <end position="89"/>
    </location>
</feature>
<dbReference type="STRING" id="408015.SXIM_48560"/>
<evidence type="ECO:0000256" key="1">
    <source>
        <dbReference type="SAM" id="Phobius"/>
    </source>
</evidence>
<proteinExistence type="predicted"/>